<dbReference type="GO" id="GO:0000981">
    <property type="term" value="F:DNA-binding transcription factor activity, RNA polymerase II-specific"/>
    <property type="evidence" value="ECO:0007669"/>
    <property type="project" value="TreeGrafter"/>
</dbReference>
<dbReference type="GO" id="GO:0000978">
    <property type="term" value="F:RNA polymerase II cis-regulatory region sequence-specific DNA binding"/>
    <property type="evidence" value="ECO:0007669"/>
    <property type="project" value="TreeGrafter"/>
</dbReference>
<protein>
    <recommendedName>
        <fullName evidence="8">C2H2-type domain-containing protein</fullName>
    </recommendedName>
</protein>
<dbReference type="PANTHER" id="PTHR24396">
    <property type="entry name" value="ZINC FINGER PROTEIN"/>
    <property type="match status" value="1"/>
</dbReference>
<comment type="caution">
    <text evidence="9">The sequence shown here is derived from an EMBL/GenBank/DDBJ whole genome shotgun (WGS) entry which is preliminary data.</text>
</comment>
<dbReference type="SUPFAM" id="SSF57667">
    <property type="entry name" value="beta-beta-alpha zinc fingers"/>
    <property type="match status" value="1"/>
</dbReference>
<sequence>MLRSLIFPNSGASLFQPIVTALETLKPWARSVSSADSLFVSSFVVDDELKNTSFVPCAVDEFEYDFQDPNPFNWDLQDVLKQHHSGITSTKQKQQPAESYQFLADLDDESSDDEAYYGNEYTLDHEHFLHFQHSTLEPAASTKNPAQTDELVSSVPSLDHNNTTPSNSSGSASSPARSPPTSDSELESYTCEICHASLKLKSYLTRHMKKHRDMLPYKCPYHTGNRDTHNPAYWCEQYGTVCHPTGGFSRRDTLKMHLRARHFIYPMGTRLQSRGNTPGRCGGCFKEFATNTEWMDDHVCKNLCPAFVMKYT</sequence>
<feature type="domain" description="C2H2-type" evidence="8">
    <location>
        <begin position="189"/>
        <end position="216"/>
    </location>
</feature>
<dbReference type="EMBL" id="JAEUBE010000183">
    <property type="protein sequence ID" value="KAH3667352.1"/>
    <property type="molecule type" value="Genomic_DNA"/>
</dbReference>
<comment type="subcellular location">
    <subcellularLocation>
        <location evidence="1">Nucleus</location>
    </subcellularLocation>
</comment>
<dbReference type="GO" id="GO:0005634">
    <property type="term" value="C:nucleus"/>
    <property type="evidence" value="ECO:0007669"/>
    <property type="project" value="UniProtKB-SubCell"/>
</dbReference>
<dbReference type="GeneID" id="70234968"/>
<dbReference type="PROSITE" id="PS50157">
    <property type="entry name" value="ZINC_FINGER_C2H2_2"/>
    <property type="match status" value="1"/>
</dbReference>
<evidence type="ECO:0000256" key="4">
    <source>
        <dbReference type="ARBA" id="ARBA00022833"/>
    </source>
</evidence>
<evidence type="ECO:0000256" key="6">
    <source>
        <dbReference type="PROSITE-ProRule" id="PRU00042"/>
    </source>
</evidence>
<reference evidence="9" key="2">
    <citation type="submission" date="2021-01" db="EMBL/GenBank/DDBJ databases">
        <authorList>
            <person name="Schikora-Tamarit M.A."/>
        </authorList>
    </citation>
    <scope>NUCLEOTIDE SEQUENCE</scope>
    <source>
        <strain evidence="9">CBS6075</strain>
    </source>
</reference>
<proteinExistence type="predicted"/>
<dbReference type="RefSeq" id="XP_046062164.1">
    <property type="nucleotide sequence ID" value="XM_046203933.1"/>
</dbReference>
<feature type="compositionally biased region" description="Low complexity" evidence="7">
    <location>
        <begin position="161"/>
        <end position="183"/>
    </location>
</feature>
<dbReference type="PANTHER" id="PTHR24396:SF19">
    <property type="entry name" value="FI01119P"/>
    <property type="match status" value="1"/>
</dbReference>
<organism evidence="9 10">
    <name type="scientific">Ogataea philodendri</name>
    <dbReference type="NCBI Taxonomy" id="1378263"/>
    <lineage>
        <taxon>Eukaryota</taxon>
        <taxon>Fungi</taxon>
        <taxon>Dikarya</taxon>
        <taxon>Ascomycota</taxon>
        <taxon>Saccharomycotina</taxon>
        <taxon>Pichiomycetes</taxon>
        <taxon>Pichiales</taxon>
        <taxon>Pichiaceae</taxon>
        <taxon>Ogataea</taxon>
    </lineage>
</organism>
<evidence type="ECO:0000259" key="8">
    <source>
        <dbReference type="PROSITE" id="PS50157"/>
    </source>
</evidence>
<keyword evidence="5" id="KW-0539">Nucleus</keyword>
<dbReference type="OrthoDB" id="9439903at2759"/>
<dbReference type="Gene3D" id="3.30.160.60">
    <property type="entry name" value="Classic Zinc Finger"/>
    <property type="match status" value="1"/>
</dbReference>
<evidence type="ECO:0000313" key="10">
    <source>
        <dbReference type="Proteomes" id="UP000769157"/>
    </source>
</evidence>
<gene>
    <name evidence="9" type="ORF">OGAPHI_003001</name>
</gene>
<dbReference type="SMART" id="SM00355">
    <property type="entry name" value="ZnF_C2H2"/>
    <property type="match status" value="2"/>
</dbReference>
<feature type="region of interest" description="Disordered" evidence="7">
    <location>
        <begin position="155"/>
        <end position="184"/>
    </location>
</feature>
<keyword evidence="4" id="KW-0862">Zinc</keyword>
<reference evidence="9" key="1">
    <citation type="journal article" date="2021" name="Open Biol.">
        <title>Shared evolutionary footprints suggest mitochondrial oxidative damage underlies multiple complex I losses in fungi.</title>
        <authorList>
            <person name="Schikora-Tamarit M.A."/>
            <person name="Marcet-Houben M."/>
            <person name="Nosek J."/>
            <person name="Gabaldon T."/>
        </authorList>
    </citation>
    <scope>NUCLEOTIDE SEQUENCE</scope>
    <source>
        <strain evidence="9">CBS6075</strain>
    </source>
</reference>
<dbReference type="Proteomes" id="UP000769157">
    <property type="component" value="Unassembled WGS sequence"/>
</dbReference>
<accession>A0A9P8P8L0</accession>
<dbReference type="InterPro" id="IPR036236">
    <property type="entry name" value="Znf_C2H2_sf"/>
</dbReference>
<evidence type="ECO:0000256" key="2">
    <source>
        <dbReference type="ARBA" id="ARBA00022723"/>
    </source>
</evidence>
<name>A0A9P8P8L0_9ASCO</name>
<keyword evidence="2" id="KW-0479">Metal-binding</keyword>
<evidence type="ECO:0000256" key="7">
    <source>
        <dbReference type="SAM" id="MobiDB-lite"/>
    </source>
</evidence>
<evidence type="ECO:0000256" key="3">
    <source>
        <dbReference type="ARBA" id="ARBA00022771"/>
    </source>
</evidence>
<dbReference type="GO" id="GO:0008270">
    <property type="term" value="F:zinc ion binding"/>
    <property type="evidence" value="ECO:0007669"/>
    <property type="project" value="UniProtKB-KW"/>
</dbReference>
<keyword evidence="10" id="KW-1185">Reference proteome</keyword>
<evidence type="ECO:0000256" key="1">
    <source>
        <dbReference type="ARBA" id="ARBA00004123"/>
    </source>
</evidence>
<dbReference type="InterPro" id="IPR051643">
    <property type="entry name" value="Transcr_Reg_ZincFinger"/>
</dbReference>
<keyword evidence="3 6" id="KW-0863">Zinc-finger</keyword>
<evidence type="ECO:0000256" key="5">
    <source>
        <dbReference type="ARBA" id="ARBA00023242"/>
    </source>
</evidence>
<dbReference type="PROSITE" id="PS00028">
    <property type="entry name" value="ZINC_FINGER_C2H2_1"/>
    <property type="match status" value="1"/>
</dbReference>
<evidence type="ECO:0000313" key="9">
    <source>
        <dbReference type="EMBL" id="KAH3667352.1"/>
    </source>
</evidence>
<dbReference type="InterPro" id="IPR013087">
    <property type="entry name" value="Znf_C2H2_type"/>
</dbReference>
<dbReference type="AlphaFoldDB" id="A0A9P8P8L0"/>